<feature type="signal peptide" evidence="1">
    <location>
        <begin position="1"/>
        <end position="26"/>
    </location>
</feature>
<sequence>MIQSLRSALFVICTVMGLVLSLPVHASAQTQTIYNTAYPSTIRVAIRSYNNPVGPILYVQTLGFEEYCEDVLPNEWMPSWDPQALQAGAIAIKMFAWYHTLHPVTENGLTYDVDNTTNFQEFKYLSGRPETDLALQETWNMVYVPTDGTIKELDYRMGVPNSDNSWFDGTYVMSQWGSQYWAGTAKLPFESNSLSAFGFYWSLKVLDLERFSFAPTFPPYAEGTELEIQIRIRNKLCWNIK</sequence>
<dbReference type="Proteomes" id="UP001164761">
    <property type="component" value="Chromosome"/>
</dbReference>
<protein>
    <submittedName>
        <fullName evidence="3">SpoIID/LytB domain-containing protein</fullName>
    </submittedName>
</protein>
<feature type="domain" description="Sporulation stage II protein D amidase enhancer LytB N-terminal" evidence="2">
    <location>
        <begin position="58"/>
        <end position="142"/>
    </location>
</feature>
<reference evidence="3" key="1">
    <citation type="submission" date="2022-08" db="EMBL/GenBank/DDBJ databases">
        <title>Alicyclobacillus fastidiosus DSM 17978, complete genome.</title>
        <authorList>
            <person name="Wang Q."/>
            <person name="Cai R."/>
            <person name="Wang Z."/>
        </authorList>
    </citation>
    <scope>NUCLEOTIDE SEQUENCE</scope>
    <source>
        <strain evidence="3">DSM 17978</strain>
    </source>
</reference>
<evidence type="ECO:0000259" key="2">
    <source>
        <dbReference type="Pfam" id="PF08486"/>
    </source>
</evidence>
<dbReference type="InterPro" id="IPR013693">
    <property type="entry name" value="SpoIID/LytB_N"/>
</dbReference>
<evidence type="ECO:0000256" key="1">
    <source>
        <dbReference type="SAM" id="SignalP"/>
    </source>
</evidence>
<feature type="chain" id="PRO_5046683225" evidence="1">
    <location>
        <begin position="27"/>
        <end position="241"/>
    </location>
</feature>
<dbReference type="EMBL" id="CP104067">
    <property type="protein sequence ID" value="WAH42499.1"/>
    <property type="molecule type" value="Genomic_DNA"/>
</dbReference>
<keyword evidence="4" id="KW-1185">Reference proteome</keyword>
<proteinExistence type="predicted"/>
<dbReference type="Pfam" id="PF08486">
    <property type="entry name" value="SpoIID"/>
    <property type="match status" value="1"/>
</dbReference>
<evidence type="ECO:0000313" key="4">
    <source>
        <dbReference type="Proteomes" id="UP001164761"/>
    </source>
</evidence>
<keyword evidence="1" id="KW-0732">Signal</keyword>
<dbReference type="RefSeq" id="WP_268006373.1">
    <property type="nucleotide sequence ID" value="NZ_BSUT01000001.1"/>
</dbReference>
<evidence type="ECO:0000313" key="3">
    <source>
        <dbReference type="EMBL" id="WAH42499.1"/>
    </source>
</evidence>
<gene>
    <name evidence="3" type="ORF">NZD89_03135</name>
</gene>
<accession>A0ABY6ZHW6</accession>
<name>A0ABY6ZHW6_9BACL</name>
<organism evidence="3 4">
    <name type="scientific">Alicyclobacillus fastidiosus</name>
    <dbReference type="NCBI Taxonomy" id="392011"/>
    <lineage>
        <taxon>Bacteria</taxon>
        <taxon>Bacillati</taxon>
        <taxon>Bacillota</taxon>
        <taxon>Bacilli</taxon>
        <taxon>Bacillales</taxon>
        <taxon>Alicyclobacillaceae</taxon>
        <taxon>Alicyclobacillus</taxon>
    </lineage>
</organism>